<dbReference type="RefSeq" id="WP_114299039.1">
    <property type="nucleotide sequence ID" value="NZ_QPJT01000023.1"/>
</dbReference>
<feature type="domain" description="Yip1" evidence="6">
    <location>
        <begin position="26"/>
        <end position="241"/>
    </location>
</feature>
<keyword evidence="4 5" id="KW-0472">Membrane</keyword>
<comment type="caution">
    <text evidence="7">The sequence shown here is derived from an EMBL/GenBank/DDBJ whole genome shotgun (WGS) entry which is preliminary data.</text>
</comment>
<keyword evidence="3 5" id="KW-1133">Transmembrane helix</keyword>
<comment type="subcellular location">
    <subcellularLocation>
        <location evidence="1">Membrane</location>
        <topology evidence="1">Multi-pass membrane protein</topology>
    </subcellularLocation>
</comment>
<feature type="transmembrane region" description="Helical" evidence="5">
    <location>
        <begin position="99"/>
        <end position="122"/>
    </location>
</feature>
<evidence type="ECO:0000256" key="3">
    <source>
        <dbReference type="ARBA" id="ARBA00022989"/>
    </source>
</evidence>
<dbReference type="EMBL" id="QPJT01000023">
    <property type="protein sequence ID" value="RCX12221.1"/>
    <property type="molecule type" value="Genomic_DNA"/>
</dbReference>
<name>A0A369ASL3_9FIRM</name>
<dbReference type="Proteomes" id="UP000253034">
    <property type="component" value="Unassembled WGS sequence"/>
</dbReference>
<accession>A0A369ASL3</accession>
<dbReference type="GO" id="GO:0016020">
    <property type="term" value="C:membrane"/>
    <property type="evidence" value="ECO:0007669"/>
    <property type="project" value="UniProtKB-SubCell"/>
</dbReference>
<dbReference type="AlphaFoldDB" id="A0A369ASL3"/>
<feature type="transmembrane region" description="Helical" evidence="5">
    <location>
        <begin position="201"/>
        <end position="217"/>
    </location>
</feature>
<dbReference type="InterPro" id="IPR006977">
    <property type="entry name" value="Yip1_dom"/>
</dbReference>
<sequence>MSDFQISTEGSVEMGNKMGFFQRVLGVIASPSRTMENLCGKPRILFPILAMIFGMAALYALRFPLYQDTIRPAMEAAIIQQGTPVSEEQMDMIVTSGAIGGMVALPFTALFMWIAMTALIFAAVKIFKGKGSFKQYCSITGYAYVIMLLYFVLTLVASFFTNSIQLDTSLLALKKLVAPGVLTDGFAGSFVSALLKSFDFFGIWQYVVISIGVAYASKMSMKKSYIIVFTLFIASALLFAVYAGITNAGQYI</sequence>
<keyword evidence="8" id="KW-1185">Reference proteome</keyword>
<feature type="transmembrane region" description="Helical" evidence="5">
    <location>
        <begin position="142"/>
        <end position="164"/>
    </location>
</feature>
<evidence type="ECO:0000259" key="6">
    <source>
        <dbReference type="Pfam" id="PF04893"/>
    </source>
</evidence>
<gene>
    <name evidence="7" type="ORF">DFR58_12331</name>
</gene>
<evidence type="ECO:0000313" key="8">
    <source>
        <dbReference type="Proteomes" id="UP000253034"/>
    </source>
</evidence>
<evidence type="ECO:0000256" key="5">
    <source>
        <dbReference type="SAM" id="Phobius"/>
    </source>
</evidence>
<dbReference type="OrthoDB" id="1715999at2"/>
<protein>
    <submittedName>
        <fullName evidence="7">Yip1-like protein</fullName>
    </submittedName>
</protein>
<feature type="transmembrane region" description="Helical" evidence="5">
    <location>
        <begin position="224"/>
        <end position="245"/>
    </location>
</feature>
<evidence type="ECO:0000256" key="4">
    <source>
        <dbReference type="ARBA" id="ARBA00023136"/>
    </source>
</evidence>
<evidence type="ECO:0000256" key="1">
    <source>
        <dbReference type="ARBA" id="ARBA00004141"/>
    </source>
</evidence>
<keyword evidence="2 5" id="KW-0812">Transmembrane</keyword>
<reference evidence="7 8" key="1">
    <citation type="submission" date="2018-07" db="EMBL/GenBank/DDBJ databases">
        <title>Genomic Encyclopedia of Type Strains, Phase IV (KMG-IV): sequencing the most valuable type-strain genomes for metagenomic binning, comparative biology and taxonomic classification.</title>
        <authorList>
            <person name="Goeker M."/>
        </authorList>
    </citation>
    <scope>NUCLEOTIDE SEQUENCE [LARGE SCALE GENOMIC DNA]</scope>
    <source>
        <strain evidence="7 8">DSM 27016</strain>
    </source>
</reference>
<evidence type="ECO:0000256" key="2">
    <source>
        <dbReference type="ARBA" id="ARBA00022692"/>
    </source>
</evidence>
<dbReference type="Pfam" id="PF04893">
    <property type="entry name" value="Yip1"/>
    <property type="match status" value="1"/>
</dbReference>
<proteinExistence type="predicted"/>
<evidence type="ECO:0000313" key="7">
    <source>
        <dbReference type="EMBL" id="RCX12221.1"/>
    </source>
</evidence>
<organism evidence="7 8">
    <name type="scientific">Anaerobacterium chartisolvens</name>
    <dbReference type="NCBI Taxonomy" id="1297424"/>
    <lineage>
        <taxon>Bacteria</taxon>
        <taxon>Bacillati</taxon>
        <taxon>Bacillota</taxon>
        <taxon>Clostridia</taxon>
        <taxon>Eubacteriales</taxon>
        <taxon>Oscillospiraceae</taxon>
        <taxon>Anaerobacterium</taxon>
    </lineage>
</organism>
<feature type="transmembrane region" description="Helical" evidence="5">
    <location>
        <begin position="44"/>
        <end position="61"/>
    </location>
</feature>